<feature type="domain" description="CHCH" evidence="6">
    <location>
        <begin position="29"/>
        <end position="62"/>
    </location>
</feature>
<dbReference type="AlphaFoldDB" id="A0A7S3DME2"/>
<evidence type="ECO:0000256" key="4">
    <source>
        <dbReference type="ARBA" id="ARBA00038223"/>
    </source>
</evidence>
<sequence length="122" mass="14237">MSATSMGAGKQVVKPPQRGIFPLDHFAECKKPMQTYLDCLQEHKDRHNECRDFSREYLQCRMDNGLMSKENLDQMGYGEEQAVKNAKEYDNAKEKAGFIAGTHISKESKWWFQRPFNKEWKG</sequence>
<evidence type="ECO:0000256" key="5">
    <source>
        <dbReference type="ARBA" id="ARBA00039385"/>
    </source>
</evidence>
<dbReference type="GO" id="GO:0005758">
    <property type="term" value="C:mitochondrial intermembrane space"/>
    <property type="evidence" value="ECO:0007669"/>
    <property type="project" value="TreeGrafter"/>
</dbReference>
<dbReference type="SUPFAM" id="SSF47072">
    <property type="entry name" value="Cysteine alpha-hairpin motif"/>
    <property type="match status" value="1"/>
</dbReference>
<organism evidence="7">
    <name type="scientific">Entomoneis paludosa</name>
    <dbReference type="NCBI Taxonomy" id="265537"/>
    <lineage>
        <taxon>Eukaryota</taxon>
        <taxon>Sar</taxon>
        <taxon>Stramenopiles</taxon>
        <taxon>Ochrophyta</taxon>
        <taxon>Bacillariophyta</taxon>
        <taxon>Bacillariophyceae</taxon>
        <taxon>Bacillariophycidae</taxon>
        <taxon>Entomoneidaceae</taxon>
        <taxon>Entomoneis</taxon>
    </lineage>
</organism>
<dbReference type="EMBL" id="HBHT01012057">
    <property type="protein sequence ID" value="CAD9957021.1"/>
    <property type="molecule type" value="Transcribed_RNA"/>
</dbReference>
<dbReference type="InterPro" id="IPR009069">
    <property type="entry name" value="Cys_alpha_HP_mot_SF"/>
</dbReference>
<accession>A0A7S3DME2</accession>
<dbReference type="Pfam" id="PF06747">
    <property type="entry name" value="CHCH"/>
    <property type="match status" value="1"/>
</dbReference>
<dbReference type="PANTHER" id="PTHR21107">
    <property type="entry name" value="CYTOCHROME C OXIDASE ASSEMBLY PROTEIN COX19"/>
    <property type="match status" value="1"/>
</dbReference>
<dbReference type="PANTHER" id="PTHR21107:SF2">
    <property type="entry name" value="CYTOCHROME C OXIDASE ASSEMBLY PROTEIN COX19"/>
    <property type="match status" value="1"/>
</dbReference>
<gene>
    <name evidence="7" type="ORF">APAL1065_LOCUS8086</name>
</gene>
<dbReference type="InterPro" id="IPR051383">
    <property type="entry name" value="COX19"/>
</dbReference>
<evidence type="ECO:0000256" key="2">
    <source>
        <dbReference type="ARBA" id="ARBA00022490"/>
    </source>
</evidence>
<evidence type="ECO:0000256" key="3">
    <source>
        <dbReference type="ARBA" id="ARBA00023157"/>
    </source>
</evidence>
<dbReference type="InterPro" id="IPR010625">
    <property type="entry name" value="CHCH"/>
</dbReference>
<name>A0A7S3DME2_9STRA</name>
<reference evidence="7" key="1">
    <citation type="submission" date="2021-01" db="EMBL/GenBank/DDBJ databases">
        <authorList>
            <person name="Corre E."/>
            <person name="Pelletier E."/>
            <person name="Niang G."/>
            <person name="Scheremetjew M."/>
            <person name="Finn R."/>
            <person name="Kale V."/>
            <person name="Holt S."/>
            <person name="Cochrane G."/>
            <person name="Meng A."/>
            <person name="Brown T."/>
            <person name="Cohen L."/>
        </authorList>
    </citation>
    <scope>NUCLEOTIDE SEQUENCE</scope>
    <source>
        <strain evidence="7">CCMP125</strain>
    </source>
</reference>
<dbReference type="GO" id="GO:0033617">
    <property type="term" value="P:mitochondrial respiratory chain complex IV assembly"/>
    <property type="evidence" value="ECO:0007669"/>
    <property type="project" value="TreeGrafter"/>
</dbReference>
<evidence type="ECO:0000259" key="6">
    <source>
        <dbReference type="Pfam" id="PF06747"/>
    </source>
</evidence>
<comment type="similarity">
    <text evidence="4">Belongs to the COX19 family.</text>
</comment>
<comment type="subcellular location">
    <subcellularLocation>
        <location evidence="1">Cytoplasm</location>
    </subcellularLocation>
</comment>
<dbReference type="PROSITE" id="PS51808">
    <property type="entry name" value="CHCH"/>
    <property type="match status" value="1"/>
</dbReference>
<keyword evidence="2" id="KW-0963">Cytoplasm</keyword>
<keyword evidence="3" id="KW-1015">Disulfide bond</keyword>
<protein>
    <recommendedName>
        <fullName evidence="5">Cytochrome c oxidase assembly protein COX19</fullName>
    </recommendedName>
</protein>
<evidence type="ECO:0000313" key="7">
    <source>
        <dbReference type="EMBL" id="CAD9957021.1"/>
    </source>
</evidence>
<proteinExistence type="inferred from homology"/>
<evidence type="ECO:0000256" key="1">
    <source>
        <dbReference type="ARBA" id="ARBA00004496"/>
    </source>
</evidence>